<dbReference type="AlphaFoldDB" id="A0AAD9H369"/>
<sequence length="155" mass="17003">MLYLSLQTLVLESLSELCLLSSDEAWEPAIDVLPTARSVPPRFFPRASRMFVPCTLVNDYVERGEQRGPLMSPGLRNRPIPEKVVNKLYASDRKTVTGSLLYRGRWGRGGLLPVSAPSALSRHEHRAVSGPRMGSVGFPRSPGQLLSAQAGCVFP</sequence>
<keyword evidence="3" id="KW-1185">Reference proteome</keyword>
<accession>A0AAD9H369</accession>
<dbReference type="Proteomes" id="UP001232148">
    <property type="component" value="Unassembled WGS sequence"/>
</dbReference>
<comment type="caution">
    <text evidence="2">The sequence shown here is derived from an EMBL/GenBank/DDBJ whole genome shotgun (WGS) entry which is preliminary data.</text>
</comment>
<name>A0AAD9H369_9PEZI</name>
<gene>
    <name evidence="2" type="ORF">LX32DRAFT_304208</name>
</gene>
<evidence type="ECO:0000313" key="3">
    <source>
        <dbReference type="Proteomes" id="UP001232148"/>
    </source>
</evidence>
<reference evidence="2" key="1">
    <citation type="submission" date="2021-06" db="EMBL/GenBank/DDBJ databases">
        <title>Comparative genomics, transcriptomics and evolutionary studies reveal genomic signatures of adaptation to plant cell wall in hemibiotrophic fungi.</title>
        <authorList>
            <consortium name="DOE Joint Genome Institute"/>
            <person name="Baroncelli R."/>
            <person name="Diaz J.F."/>
            <person name="Benocci T."/>
            <person name="Peng M."/>
            <person name="Battaglia E."/>
            <person name="Haridas S."/>
            <person name="Andreopoulos W."/>
            <person name="Labutti K."/>
            <person name="Pangilinan J."/>
            <person name="Floch G.L."/>
            <person name="Makela M.R."/>
            <person name="Henrissat B."/>
            <person name="Grigoriev I.V."/>
            <person name="Crouch J.A."/>
            <person name="De Vries R.P."/>
            <person name="Sukno S.A."/>
            <person name="Thon M.R."/>
        </authorList>
    </citation>
    <scope>NUCLEOTIDE SEQUENCE</scope>
    <source>
        <strain evidence="2">MAFF235873</strain>
    </source>
</reference>
<protein>
    <submittedName>
        <fullName evidence="2">Uncharacterized protein</fullName>
    </submittedName>
</protein>
<proteinExistence type="predicted"/>
<evidence type="ECO:0000256" key="1">
    <source>
        <dbReference type="SAM" id="SignalP"/>
    </source>
</evidence>
<evidence type="ECO:0000313" key="2">
    <source>
        <dbReference type="EMBL" id="KAK2020649.1"/>
    </source>
</evidence>
<feature type="signal peptide" evidence="1">
    <location>
        <begin position="1"/>
        <end position="20"/>
    </location>
</feature>
<dbReference type="EMBL" id="MU843198">
    <property type="protein sequence ID" value="KAK2020649.1"/>
    <property type="molecule type" value="Genomic_DNA"/>
</dbReference>
<keyword evidence="1" id="KW-0732">Signal</keyword>
<feature type="chain" id="PRO_5042182264" evidence="1">
    <location>
        <begin position="21"/>
        <end position="155"/>
    </location>
</feature>
<organism evidence="2 3">
    <name type="scientific">Colletotrichum zoysiae</name>
    <dbReference type="NCBI Taxonomy" id="1216348"/>
    <lineage>
        <taxon>Eukaryota</taxon>
        <taxon>Fungi</taxon>
        <taxon>Dikarya</taxon>
        <taxon>Ascomycota</taxon>
        <taxon>Pezizomycotina</taxon>
        <taxon>Sordariomycetes</taxon>
        <taxon>Hypocreomycetidae</taxon>
        <taxon>Glomerellales</taxon>
        <taxon>Glomerellaceae</taxon>
        <taxon>Colletotrichum</taxon>
        <taxon>Colletotrichum graminicola species complex</taxon>
    </lineage>
</organism>